<organism evidence="2 3">
    <name type="scientific">Neotoma lepida</name>
    <name type="common">Desert woodrat</name>
    <dbReference type="NCBI Taxonomy" id="56216"/>
    <lineage>
        <taxon>Eukaryota</taxon>
        <taxon>Metazoa</taxon>
        <taxon>Chordata</taxon>
        <taxon>Craniata</taxon>
        <taxon>Vertebrata</taxon>
        <taxon>Euteleostomi</taxon>
        <taxon>Mammalia</taxon>
        <taxon>Eutheria</taxon>
        <taxon>Euarchontoglires</taxon>
        <taxon>Glires</taxon>
        <taxon>Rodentia</taxon>
        <taxon>Myomorpha</taxon>
        <taxon>Muroidea</taxon>
        <taxon>Cricetidae</taxon>
        <taxon>Neotominae</taxon>
        <taxon>Neotoma</taxon>
    </lineage>
</organism>
<feature type="region of interest" description="Disordered" evidence="1">
    <location>
        <begin position="78"/>
        <end position="100"/>
    </location>
</feature>
<sequence length="178" mass="19719">MDIKGLHINNSDVSLQVLTLRIGNHPGVLNPSPSVETVQVHFICAHPASMLVTPVYKVAAGTQPCPLPQYNKQLTTKCSKQKPCPEPSGGEEEREEKEKAHTPYVNNCWASLRDSVLELAVFDQHGRKFDNFSSLILEWKSSNETLAYFDDAKPMEMVAKNDGSGQTQLHGTVKSLQM</sequence>
<dbReference type="AlphaFoldDB" id="A0A1A6HZ66"/>
<dbReference type="Proteomes" id="UP000092124">
    <property type="component" value="Unassembled WGS sequence"/>
</dbReference>
<protein>
    <submittedName>
        <fullName evidence="2">Uncharacterized protein</fullName>
    </submittedName>
</protein>
<accession>A0A1A6HZ66</accession>
<dbReference type="EMBL" id="LZPO01007946">
    <property type="protein sequence ID" value="OBS83310.1"/>
    <property type="molecule type" value="Genomic_DNA"/>
</dbReference>
<dbReference type="Pfam" id="PF26184">
    <property type="entry name" value="Ig_NUP210_8th"/>
    <property type="match status" value="1"/>
</dbReference>
<dbReference type="PANTHER" id="PTHR23019:SF1">
    <property type="entry name" value="NUCLEAR PORE MEMBRANE GLYCOPROTEIN 210-LIKE"/>
    <property type="match status" value="1"/>
</dbReference>
<proteinExistence type="predicted"/>
<reference evidence="2 3" key="1">
    <citation type="submission" date="2016-06" db="EMBL/GenBank/DDBJ databases">
        <title>The Draft Genome Sequence and Annotation of the Desert Woodrat Neotoma lepida.</title>
        <authorList>
            <person name="Campbell M."/>
            <person name="Oakeson K.F."/>
            <person name="Yandell M."/>
            <person name="Halpert J.R."/>
            <person name="Dearing D."/>
        </authorList>
    </citation>
    <scope>NUCLEOTIDE SEQUENCE [LARGE SCALE GENOMIC DNA]</scope>
    <source>
        <strain evidence="2">417</strain>
        <tissue evidence="2">Liver</tissue>
    </source>
</reference>
<keyword evidence="3" id="KW-1185">Reference proteome</keyword>
<dbReference type="PANTHER" id="PTHR23019">
    <property type="entry name" value="NUCLEAR PORE MEMBRANE GLYCOPROTEIN GP210-RELATED"/>
    <property type="match status" value="1"/>
</dbReference>
<dbReference type="GO" id="GO:0005643">
    <property type="term" value="C:nuclear pore"/>
    <property type="evidence" value="ECO:0007669"/>
    <property type="project" value="TreeGrafter"/>
</dbReference>
<dbReference type="OrthoDB" id="361283at2759"/>
<gene>
    <name evidence="2" type="ORF">A6R68_22728</name>
</gene>
<evidence type="ECO:0000256" key="1">
    <source>
        <dbReference type="SAM" id="MobiDB-lite"/>
    </source>
</evidence>
<name>A0A1A6HZ66_NEOLE</name>
<evidence type="ECO:0000313" key="3">
    <source>
        <dbReference type="Proteomes" id="UP000092124"/>
    </source>
</evidence>
<evidence type="ECO:0000313" key="2">
    <source>
        <dbReference type="EMBL" id="OBS83310.1"/>
    </source>
</evidence>
<dbReference type="STRING" id="56216.A0A1A6HZ66"/>
<dbReference type="InterPro" id="IPR045197">
    <property type="entry name" value="NUP210-like"/>
</dbReference>
<comment type="caution">
    <text evidence="2">The sequence shown here is derived from an EMBL/GenBank/DDBJ whole genome shotgun (WGS) entry which is preliminary data.</text>
</comment>